<dbReference type="RefSeq" id="WP_150042680.1">
    <property type="nucleotide sequence ID" value="NZ_OW485601.1"/>
</dbReference>
<dbReference type="Proteomes" id="UP000325255">
    <property type="component" value="Unassembled WGS sequence"/>
</dbReference>
<organism evidence="1 2">
    <name type="scientific">Rhodovastum atsumiense</name>
    <dbReference type="NCBI Taxonomy" id="504468"/>
    <lineage>
        <taxon>Bacteria</taxon>
        <taxon>Pseudomonadati</taxon>
        <taxon>Pseudomonadota</taxon>
        <taxon>Alphaproteobacteria</taxon>
        <taxon>Acetobacterales</taxon>
        <taxon>Acetobacteraceae</taxon>
        <taxon>Rhodovastum</taxon>
    </lineage>
</organism>
<proteinExistence type="predicted"/>
<comment type="caution">
    <text evidence="1">The sequence shown here is derived from an EMBL/GenBank/DDBJ whole genome shotgun (WGS) entry which is preliminary data.</text>
</comment>
<gene>
    <name evidence="1" type="ORF">F1189_20190</name>
</gene>
<accession>A0A5M6IPU0</accession>
<evidence type="ECO:0000313" key="1">
    <source>
        <dbReference type="EMBL" id="KAA5610303.1"/>
    </source>
</evidence>
<evidence type="ECO:0000313" key="2">
    <source>
        <dbReference type="Proteomes" id="UP000325255"/>
    </source>
</evidence>
<keyword evidence="2" id="KW-1185">Reference proteome</keyword>
<dbReference type="EMBL" id="VWPK01000035">
    <property type="protein sequence ID" value="KAA5610303.1"/>
    <property type="molecule type" value="Genomic_DNA"/>
</dbReference>
<name>A0A5M6IPU0_9PROT</name>
<protein>
    <submittedName>
        <fullName evidence="1">Uncharacterized protein</fullName>
    </submittedName>
</protein>
<dbReference type="AlphaFoldDB" id="A0A5M6IPU0"/>
<reference evidence="1 2" key="1">
    <citation type="submission" date="2019-09" db="EMBL/GenBank/DDBJ databases">
        <title>Genome sequence of Rhodovastum atsumiense, a diverse member of the Acetobacteraceae family of non-sulfur purple photosynthetic bacteria.</title>
        <authorList>
            <person name="Meyer T."/>
            <person name="Kyndt J."/>
        </authorList>
    </citation>
    <scope>NUCLEOTIDE SEQUENCE [LARGE SCALE GENOMIC DNA]</scope>
    <source>
        <strain evidence="1 2">DSM 21279</strain>
    </source>
</reference>
<sequence length="70" mass="7512">MTGGATPRITDDADPEQIAQVALLETTDLPAAIRWVEAKAATAVLTREKANRAKAVLRTLQAAAWGRRRG</sequence>